<dbReference type="PANTHER" id="PTHR37984">
    <property type="entry name" value="PROTEIN CBG26694"/>
    <property type="match status" value="1"/>
</dbReference>
<keyword evidence="1" id="KW-0808">Transferase</keyword>
<dbReference type="InterPro" id="IPR021109">
    <property type="entry name" value="Peptidase_aspartic_dom_sf"/>
</dbReference>
<evidence type="ECO:0000256" key="4">
    <source>
        <dbReference type="ARBA" id="ARBA00022759"/>
    </source>
</evidence>
<dbReference type="CDD" id="cd09274">
    <property type="entry name" value="RNase_HI_RT_Ty3"/>
    <property type="match status" value="1"/>
</dbReference>
<keyword evidence="6" id="KW-0695">RNA-directed DNA polymerase</keyword>
<evidence type="ECO:0000256" key="5">
    <source>
        <dbReference type="ARBA" id="ARBA00022801"/>
    </source>
</evidence>
<reference evidence="10" key="1">
    <citation type="journal article" date="2019" name="Sci. Rep.">
        <title>Draft genome of Tanacetum cinerariifolium, the natural source of mosquito coil.</title>
        <authorList>
            <person name="Yamashiro T."/>
            <person name="Shiraishi A."/>
            <person name="Satake H."/>
            <person name="Nakayama K."/>
        </authorList>
    </citation>
    <scope>NUCLEOTIDE SEQUENCE</scope>
</reference>
<dbReference type="FunFam" id="3.10.20.370:FF:000001">
    <property type="entry name" value="Retrovirus-related Pol polyprotein from transposon 17.6-like protein"/>
    <property type="match status" value="1"/>
</dbReference>
<dbReference type="GO" id="GO:0004519">
    <property type="term" value="F:endonuclease activity"/>
    <property type="evidence" value="ECO:0007669"/>
    <property type="project" value="UniProtKB-KW"/>
</dbReference>
<dbReference type="Gene3D" id="2.40.70.10">
    <property type="entry name" value="Acid Proteases"/>
    <property type="match status" value="1"/>
</dbReference>
<feature type="region of interest" description="Disordered" evidence="7">
    <location>
        <begin position="448"/>
        <end position="474"/>
    </location>
</feature>
<feature type="compositionally biased region" description="Polar residues" evidence="7">
    <location>
        <begin position="448"/>
        <end position="469"/>
    </location>
</feature>
<dbReference type="InterPro" id="IPR043502">
    <property type="entry name" value="DNA/RNA_pol_sf"/>
</dbReference>
<protein>
    <recommendedName>
        <fullName evidence="11">Reverse transcriptase domain-containing protein</fullName>
    </recommendedName>
</protein>
<feature type="domain" description="Retrotransposon gag" evidence="8">
    <location>
        <begin position="75"/>
        <end position="168"/>
    </location>
</feature>
<dbReference type="GO" id="GO:0003676">
    <property type="term" value="F:nucleic acid binding"/>
    <property type="evidence" value="ECO:0007669"/>
    <property type="project" value="InterPro"/>
</dbReference>
<dbReference type="Gene3D" id="3.10.20.370">
    <property type="match status" value="1"/>
</dbReference>
<keyword evidence="5" id="KW-0378">Hydrolase</keyword>
<dbReference type="Pfam" id="PF03732">
    <property type="entry name" value="Retrotrans_gag"/>
    <property type="match status" value="1"/>
</dbReference>
<evidence type="ECO:0000259" key="8">
    <source>
        <dbReference type="Pfam" id="PF03732"/>
    </source>
</evidence>
<comment type="caution">
    <text evidence="10">The sequence shown here is derived from an EMBL/GenBank/DDBJ whole genome shotgun (WGS) entry which is preliminary data.</text>
</comment>
<keyword evidence="4" id="KW-0255">Endonuclease</keyword>
<name>A0A6L2M9Z9_TANCI</name>
<sequence length="1389" mass="159510">MAQMLQAPIEGYEDAIIVPPINANNFELKQTLINLVQSNQFTGRQDPHNHLRFFNKFTSTFRHPEVSNTTIKLLLFPFSLEGEARTWLDKEPPHSILTWEDLVLKFINQFFQPSKTTYLRNEIINFLQKPNETFNEAWEHFKDLLRQCPHHGFSELHHLDTFYNALNPNDQDALDSTTGGNFLDKIPRECLAIIESKSKVRYLRSRVTDSRVSTNAPLPSSSPSHSFDLQQIAASLEDKLDIRMNRFEKSLNDMKASFVTTSAPIKVVEEVCVTCGANHSYNHCPLTRGNKFLIFHDNIQQFQTAAVGNFVQGNRHSNLSSQIRPPGFNQPNKQNNQNNQNRYQGNNFNPNHNQNRQNNQGIVYQNPPQQASTYQAPVLQNSVSNIKFDAYTKANDANVSNLQLKFDAFQRNHQDFQTKFERKKEEFQKQMMNFMQNHQNNKALSLSSLPSNTIPNPRNEAKSITTRSGISYDGPPIPPPIVEKELEANLPYPSRLAKEKLREKDDILAAKFMEIFRDLHFELSFADALIHMPKFAPMFKNLLNNKDKLIELTNTPLNENYSAVVLKKLPEKLGDPGRFLIPSDRTISKPIGVAENVFVKVGKFYFPADLVVLDFIADPRVSLILGRPFLSTAHALIDVYEGEITLRHDEQSLTLKCGDTPSISYNNFESLNKVDLIDASCEEYSQEALGFSDVDASGNPTPYYEPIVSNSSPTHTAFNESDFLLFEEADAFIAIDDEPISPKIDATYYDPEGDILILEALLNSDPLPPLPNQKDYFPKVHKDLKVIEPKENKSSNDEPPEVKLKELPPHLEYAFLGDNNKWPVIIAKDLSVDEKSALIKVLKSQKQEIAWKLTDIKGIDPEFYSHKILLEEDYTPKVQSQRRVNPKIHDVIKKEVEKLLDAGLIYPISDSPWRCMMVIFHDMIEQTMEVFMDDFSVFAPILIAPDWDQPFELMCDASDLAVGAVLRQRIEKHFRPIHYASKTMTEAESNYTTTEKEMLAVVYAFEKFRSYLIMNKSIVCTDHSALKYLFSKKDAKARLLRWILLLQEFDFKVAHTKGAKNYAVDHLSRLENPYENVFNPKEINEFFPLETISKLAHHDQSTPWFADFANYHAGKFIIKGMSTQQKKKSFKDVKHYFWDDPYLFKTCAEQVIWRCVAGQEAVDILTACHSEPTGGHYGANYTAKKTSGQVEVTNRALKRILERTVGENRTLWTDKLDDALWAFRTAFKTPIGCTPYKVVYGKSCHLPLELEHKAYWALKHANFDLKTVGDHCKLQLNELYELRDQAYENSLIYKERAKKLHDSKIKNRIFNVGDQVLVFNSRLKIFSGKLKTRWSGPFTITEVYPYGTAKLSHADGLNFKVNYHRLKHYHGWDVPPMVILDLQTFPKDQ</sequence>
<evidence type="ECO:0000259" key="9">
    <source>
        <dbReference type="Pfam" id="PF17917"/>
    </source>
</evidence>
<dbReference type="SUPFAM" id="SSF53098">
    <property type="entry name" value="Ribonuclease H-like"/>
    <property type="match status" value="1"/>
</dbReference>
<evidence type="ECO:0000256" key="7">
    <source>
        <dbReference type="SAM" id="MobiDB-lite"/>
    </source>
</evidence>
<dbReference type="EMBL" id="BKCJ010006186">
    <property type="protein sequence ID" value="GEU70811.1"/>
    <property type="molecule type" value="Genomic_DNA"/>
</dbReference>
<feature type="region of interest" description="Disordered" evidence="7">
    <location>
        <begin position="316"/>
        <end position="365"/>
    </location>
</feature>
<dbReference type="InterPro" id="IPR005162">
    <property type="entry name" value="Retrotrans_gag_dom"/>
</dbReference>
<dbReference type="Gene3D" id="3.10.10.10">
    <property type="entry name" value="HIV Type 1 Reverse Transcriptase, subunit A, domain 1"/>
    <property type="match status" value="1"/>
</dbReference>
<feature type="domain" description="Reverse transcriptase RNase H-like" evidence="9">
    <location>
        <begin position="946"/>
        <end position="1049"/>
    </location>
</feature>
<dbReference type="Gene3D" id="3.30.420.10">
    <property type="entry name" value="Ribonuclease H-like superfamily/Ribonuclease H"/>
    <property type="match status" value="1"/>
</dbReference>
<evidence type="ECO:0000256" key="6">
    <source>
        <dbReference type="ARBA" id="ARBA00022918"/>
    </source>
</evidence>
<feature type="compositionally biased region" description="Low complexity" evidence="7">
    <location>
        <begin position="325"/>
        <end position="360"/>
    </location>
</feature>
<keyword evidence="3" id="KW-0540">Nuclease</keyword>
<evidence type="ECO:0008006" key="11">
    <source>
        <dbReference type="Google" id="ProtNLM"/>
    </source>
</evidence>
<gene>
    <name evidence="10" type="ORF">Tci_042789</name>
</gene>
<dbReference type="GO" id="GO:0016787">
    <property type="term" value="F:hydrolase activity"/>
    <property type="evidence" value="ECO:0007669"/>
    <property type="project" value="UniProtKB-KW"/>
</dbReference>
<dbReference type="InterPro" id="IPR050951">
    <property type="entry name" value="Retrovirus_Pol_polyprotein"/>
</dbReference>
<evidence type="ECO:0000256" key="1">
    <source>
        <dbReference type="ARBA" id="ARBA00022679"/>
    </source>
</evidence>
<keyword evidence="2" id="KW-0548">Nucleotidyltransferase</keyword>
<evidence type="ECO:0000256" key="3">
    <source>
        <dbReference type="ARBA" id="ARBA00022722"/>
    </source>
</evidence>
<dbReference type="InterPro" id="IPR036397">
    <property type="entry name" value="RNaseH_sf"/>
</dbReference>
<evidence type="ECO:0000313" key="10">
    <source>
        <dbReference type="EMBL" id="GEU70811.1"/>
    </source>
</evidence>
<dbReference type="InterPro" id="IPR012337">
    <property type="entry name" value="RNaseH-like_sf"/>
</dbReference>
<dbReference type="PANTHER" id="PTHR37984:SF5">
    <property type="entry name" value="PROTEIN NYNRIN-LIKE"/>
    <property type="match status" value="1"/>
</dbReference>
<organism evidence="10">
    <name type="scientific">Tanacetum cinerariifolium</name>
    <name type="common">Dalmatian daisy</name>
    <name type="synonym">Chrysanthemum cinerariifolium</name>
    <dbReference type="NCBI Taxonomy" id="118510"/>
    <lineage>
        <taxon>Eukaryota</taxon>
        <taxon>Viridiplantae</taxon>
        <taxon>Streptophyta</taxon>
        <taxon>Embryophyta</taxon>
        <taxon>Tracheophyta</taxon>
        <taxon>Spermatophyta</taxon>
        <taxon>Magnoliopsida</taxon>
        <taxon>eudicotyledons</taxon>
        <taxon>Gunneridae</taxon>
        <taxon>Pentapetalae</taxon>
        <taxon>asterids</taxon>
        <taxon>campanulids</taxon>
        <taxon>Asterales</taxon>
        <taxon>Asteraceae</taxon>
        <taxon>Asteroideae</taxon>
        <taxon>Anthemideae</taxon>
        <taxon>Anthemidinae</taxon>
        <taxon>Tanacetum</taxon>
    </lineage>
</organism>
<proteinExistence type="predicted"/>
<accession>A0A6L2M9Z9</accession>
<dbReference type="InterPro" id="IPR041373">
    <property type="entry name" value="RT_RNaseH"/>
</dbReference>
<dbReference type="Pfam" id="PF17917">
    <property type="entry name" value="RT_RNaseH"/>
    <property type="match status" value="1"/>
</dbReference>
<dbReference type="GO" id="GO:0003964">
    <property type="term" value="F:RNA-directed DNA polymerase activity"/>
    <property type="evidence" value="ECO:0007669"/>
    <property type="project" value="UniProtKB-KW"/>
</dbReference>
<evidence type="ECO:0000256" key="2">
    <source>
        <dbReference type="ARBA" id="ARBA00022695"/>
    </source>
</evidence>
<dbReference type="SUPFAM" id="SSF56672">
    <property type="entry name" value="DNA/RNA polymerases"/>
    <property type="match status" value="1"/>
</dbReference>